<reference evidence="1" key="1">
    <citation type="submission" date="2022-02" db="EMBL/GenBank/DDBJ databases">
        <title>Plant Genome Project.</title>
        <authorList>
            <person name="Zhang R.-G."/>
        </authorList>
    </citation>
    <scope>NUCLEOTIDE SEQUENCE</scope>
    <source>
        <strain evidence="1">AT1</strain>
    </source>
</reference>
<accession>A0ACC0PP70</accession>
<protein>
    <submittedName>
        <fullName evidence="1">Uncharacterized protein</fullName>
    </submittedName>
</protein>
<keyword evidence="2" id="KW-1185">Reference proteome</keyword>
<organism evidence="1 2">
    <name type="scientific">Rhododendron molle</name>
    <name type="common">Chinese azalea</name>
    <name type="synonym">Azalea mollis</name>
    <dbReference type="NCBI Taxonomy" id="49168"/>
    <lineage>
        <taxon>Eukaryota</taxon>
        <taxon>Viridiplantae</taxon>
        <taxon>Streptophyta</taxon>
        <taxon>Embryophyta</taxon>
        <taxon>Tracheophyta</taxon>
        <taxon>Spermatophyta</taxon>
        <taxon>Magnoliopsida</taxon>
        <taxon>eudicotyledons</taxon>
        <taxon>Gunneridae</taxon>
        <taxon>Pentapetalae</taxon>
        <taxon>asterids</taxon>
        <taxon>Ericales</taxon>
        <taxon>Ericaceae</taxon>
        <taxon>Ericoideae</taxon>
        <taxon>Rhodoreae</taxon>
        <taxon>Rhododendron</taxon>
    </lineage>
</organism>
<evidence type="ECO:0000313" key="1">
    <source>
        <dbReference type="EMBL" id="KAI8566593.1"/>
    </source>
</evidence>
<name>A0ACC0PP70_RHOML</name>
<proteinExistence type="predicted"/>
<comment type="caution">
    <text evidence="1">The sequence shown here is derived from an EMBL/GenBank/DDBJ whole genome shotgun (WGS) entry which is preliminary data.</text>
</comment>
<dbReference type="EMBL" id="CM046389">
    <property type="protein sequence ID" value="KAI8566593.1"/>
    <property type="molecule type" value="Genomic_DNA"/>
</dbReference>
<dbReference type="Proteomes" id="UP001062846">
    <property type="component" value="Chromosome 2"/>
</dbReference>
<sequence>MVRWTFPLEEFRKKKAADRAKKAAPASDLHGANVDHQHEKQPLENQHVRLTDSNGAGPSDGVSETVVEPCKEVTDDGNKENMFVLNNEPGSIDKYAKPPLPRNYYNAFSEDIAQAPPKDQEFDRYNASHSAGASGRHAYGIANSNEQSVGFGSQVIRESDHDSSHYGSEEAHSASSDAFASDFSSAYSGGFPVQNESAETSGVMSSIYEDSVRPSTKTTMSSFGVGKNLHAAGASNDSLTFDMGERKLGNSVGHFPSGNSQPFWTSESPSTPFNFGAASSYNNGPLDPAVSEPASRRSRPSFLDSINMPKVPLTEPGTVEPNSSEVNDMDAVTSSYSQTPYTDPETTRSFSKMRASNVPNAFEHSMKRDSYSQKQDDDFAALEQHIEDLTQEKFSLQRTLEASRTLSDSLAAENSSLTDSYNQQGSVVHNLKSDMEMLQEEIKAQLLELDSLKMEYANAQLECNAADERAKLLASEVIGLEEKALRLRSSELKLERQLENSQAEISSLNFHCVTCVILTYVYWRRTPPHSRRKMSSIEKERQDLQSTINALLEEKKLLQSKLRKASSNGKSVGVSKNHADRKDVSTSTEDLVDEADTDTAEVSNLEMDSTAPHLRSDASGSFLLPEGGQFDLQVSYLNIPPDQTRTIHNIDTLISELALEKEELMKALMAESSESSKLKDLNTELSRKLEAQTQRLELLTAQSMAKANVSMRLPDPHSLDDNTPFADEGDEVVERVLGWIMKLFPGGPSRRRPSKLL</sequence>
<gene>
    <name evidence="1" type="ORF">RHMOL_Rhmol02G0052900</name>
</gene>
<evidence type="ECO:0000313" key="2">
    <source>
        <dbReference type="Proteomes" id="UP001062846"/>
    </source>
</evidence>